<feature type="domain" description="HTH marR-type" evidence="4">
    <location>
        <begin position="1"/>
        <end position="154"/>
    </location>
</feature>
<dbReference type="AlphaFoldDB" id="A0A6S6SCK1"/>
<evidence type="ECO:0000256" key="3">
    <source>
        <dbReference type="ARBA" id="ARBA00023163"/>
    </source>
</evidence>
<dbReference type="InterPro" id="IPR000835">
    <property type="entry name" value="HTH_MarR-typ"/>
</dbReference>
<keyword evidence="2" id="KW-0238">DNA-binding</keyword>
<reference evidence="5" key="1">
    <citation type="submission" date="2020-01" db="EMBL/GenBank/DDBJ databases">
        <authorList>
            <person name="Meier V. D."/>
            <person name="Meier V D."/>
        </authorList>
    </citation>
    <scope>NUCLEOTIDE SEQUENCE</scope>
    <source>
        <strain evidence="5">HLG_WM_MAG_02</strain>
    </source>
</reference>
<accession>A0A6S6SCK1</accession>
<dbReference type="PRINTS" id="PR00598">
    <property type="entry name" value="HTHMARR"/>
</dbReference>
<dbReference type="GO" id="GO:0003677">
    <property type="term" value="F:DNA binding"/>
    <property type="evidence" value="ECO:0007669"/>
    <property type="project" value="UniProtKB-KW"/>
</dbReference>
<keyword evidence="3" id="KW-0804">Transcription</keyword>
<dbReference type="InterPro" id="IPR036388">
    <property type="entry name" value="WH-like_DNA-bd_sf"/>
</dbReference>
<evidence type="ECO:0000313" key="5">
    <source>
        <dbReference type="EMBL" id="CAA6802389.1"/>
    </source>
</evidence>
<protein>
    <submittedName>
        <fullName evidence="5">Transcriptional regulator, MarR family</fullName>
    </submittedName>
</protein>
<sequence>MKKEHLDNFYNNIAKDEKEVFGLSLPIMLIQKHLFNKGAILIQNKFNLLNSEMDVLVSLFFNGKILSPTDLYEATILSSGGMTKILKKLQEKGYIERIPSSKDKRSLLVQITQEGERITEAGLMLFLKKDTEVFGILEKEEQRMLFKLLKKVVYSVVEMKSLG</sequence>
<organism evidence="5">
    <name type="scientific">uncultured Sulfurovum sp</name>
    <dbReference type="NCBI Taxonomy" id="269237"/>
    <lineage>
        <taxon>Bacteria</taxon>
        <taxon>Pseudomonadati</taxon>
        <taxon>Campylobacterota</taxon>
        <taxon>Epsilonproteobacteria</taxon>
        <taxon>Campylobacterales</taxon>
        <taxon>Sulfurovaceae</taxon>
        <taxon>Sulfurovum</taxon>
        <taxon>environmental samples</taxon>
    </lineage>
</organism>
<dbReference type="SMART" id="SM00347">
    <property type="entry name" value="HTH_MARR"/>
    <property type="match status" value="1"/>
</dbReference>
<dbReference type="PANTHER" id="PTHR42756:SF1">
    <property type="entry name" value="TRANSCRIPTIONAL REPRESSOR OF EMRAB OPERON"/>
    <property type="match status" value="1"/>
</dbReference>
<keyword evidence="1" id="KW-0805">Transcription regulation</keyword>
<dbReference type="InterPro" id="IPR036390">
    <property type="entry name" value="WH_DNA-bd_sf"/>
</dbReference>
<dbReference type="SUPFAM" id="SSF46785">
    <property type="entry name" value="Winged helix' DNA-binding domain"/>
    <property type="match status" value="1"/>
</dbReference>
<gene>
    <name evidence="5" type="ORF">HELGO_WM28069</name>
</gene>
<evidence type="ECO:0000256" key="2">
    <source>
        <dbReference type="ARBA" id="ARBA00023125"/>
    </source>
</evidence>
<proteinExistence type="predicted"/>
<name>A0A6S6SCK1_9BACT</name>
<dbReference type="Gene3D" id="1.10.10.10">
    <property type="entry name" value="Winged helix-like DNA-binding domain superfamily/Winged helix DNA-binding domain"/>
    <property type="match status" value="1"/>
</dbReference>
<dbReference type="GO" id="GO:0003700">
    <property type="term" value="F:DNA-binding transcription factor activity"/>
    <property type="evidence" value="ECO:0007669"/>
    <property type="project" value="InterPro"/>
</dbReference>
<dbReference type="Pfam" id="PF12802">
    <property type="entry name" value="MarR_2"/>
    <property type="match status" value="1"/>
</dbReference>
<dbReference type="PANTHER" id="PTHR42756">
    <property type="entry name" value="TRANSCRIPTIONAL REGULATOR, MARR"/>
    <property type="match status" value="1"/>
</dbReference>
<dbReference type="PROSITE" id="PS50995">
    <property type="entry name" value="HTH_MARR_2"/>
    <property type="match status" value="1"/>
</dbReference>
<evidence type="ECO:0000259" key="4">
    <source>
        <dbReference type="PROSITE" id="PS50995"/>
    </source>
</evidence>
<evidence type="ECO:0000256" key="1">
    <source>
        <dbReference type="ARBA" id="ARBA00023015"/>
    </source>
</evidence>
<dbReference type="EMBL" id="CACVAZ010000004">
    <property type="protein sequence ID" value="CAA6802389.1"/>
    <property type="molecule type" value="Genomic_DNA"/>
</dbReference>